<sequence length="414" mass="45625">MQDLKRSKKRVMNQQMAQMQNKLNEDVNMIKEQEVKEELNRGCNSKPKHENHCNNSCNNSCNNQGNNNCHHGCGCNSNTEEFDCVCVCKKPNQECEPCEPEAKECIDNKAICGPECCNPITSPNFSPANSVPFAIEANRVFDTMAFQTFTDAVAPNGEALIFDFDVVEVNGPIPRSSQVNVTIDKVCLNYSGIVIDAGVTTLEDFDIQPLEPVVGKPCETNFEYAVCGEKNSECCKKGKGTSVVYKQRGLNVTVEDLVLELRGRCGCTTFVAFAYPAVRGMGGQIKRCCDVEFIYNTLSAPICLPSDGRAVTLRQDYQTNLTVDCIGKALLRFVDHDGCECYYDLCVPNGIDLILCLQLTVSTLINEQIVVLGSPNAIRPRIVDTFNKVCDFTTCPGTQDNNNNNNNKGCGCSR</sequence>
<keyword evidence="2" id="KW-1185">Reference proteome</keyword>
<protein>
    <submittedName>
        <fullName evidence="1">Uncharacterized protein</fullName>
    </submittedName>
</protein>
<organism evidence="1 2">
    <name type="scientific">Romboutsia lituseburensis DSM 797</name>
    <dbReference type="NCBI Taxonomy" id="1121325"/>
    <lineage>
        <taxon>Bacteria</taxon>
        <taxon>Bacillati</taxon>
        <taxon>Bacillota</taxon>
        <taxon>Clostridia</taxon>
        <taxon>Peptostreptococcales</taxon>
        <taxon>Peptostreptococcaceae</taxon>
        <taxon>Romboutsia</taxon>
    </lineage>
</organism>
<evidence type="ECO:0000313" key="1">
    <source>
        <dbReference type="EMBL" id="SDL88909.1"/>
    </source>
</evidence>
<reference evidence="1 2" key="1">
    <citation type="submission" date="2016-10" db="EMBL/GenBank/DDBJ databases">
        <authorList>
            <person name="de Groot N.N."/>
        </authorList>
    </citation>
    <scope>NUCLEOTIDE SEQUENCE [LARGE SCALE GENOMIC DNA]</scope>
    <source>
        <strain evidence="1 2">DSM 797</strain>
    </source>
</reference>
<accession>A0A1G9NR98</accession>
<dbReference type="RefSeq" id="WP_242872409.1">
    <property type="nucleotide sequence ID" value="NZ_FNGW01000004.1"/>
</dbReference>
<dbReference type="Proteomes" id="UP000199068">
    <property type="component" value="Unassembled WGS sequence"/>
</dbReference>
<proteinExistence type="predicted"/>
<dbReference type="AlphaFoldDB" id="A0A1G9NR98"/>
<name>A0A1G9NR98_9FIRM</name>
<gene>
    <name evidence="1" type="ORF">SAMN04515677_10451</name>
</gene>
<evidence type="ECO:0000313" key="2">
    <source>
        <dbReference type="Proteomes" id="UP000199068"/>
    </source>
</evidence>
<dbReference type="EMBL" id="FNGW01000004">
    <property type="protein sequence ID" value="SDL88909.1"/>
    <property type="molecule type" value="Genomic_DNA"/>
</dbReference>